<dbReference type="RefSeq" id="WP_136078143.1">
    <property type="nucleotide sequence ID" value="NZ_CAAHFG010000001.1"/>
</dbReference>
<proteinExistence type="predicted"/>
<dbReference type="EMBL" id="CAAHFG010000001">
    <property type="protein sequence ID" value="VGO12484.1"/>
    <property type="molecule type" value="Genomic_DNA"/>
</dbReference>
<name>A0A6C2TYF2_PONDE</name>
<feature type="domain" description="DUF1722" evidence="1">
    <location>
        <begin position="191"/>
        <end position="307"/>
    </location>
</feature>
<evidence type="ECO:0000313" key="3">
    <source>
        <dbReference type="Proteomes" id="UP000366872"/>
    </source>
</evidence>
<dbReference type="InterPro" id="IPR013560">
    <property type="entry name" value="DUF1722"/>
</dbReference>
<reference evidence="2 3" key="1">
    <citation type="submission" date="2019-04" db="EMBL/GenBank/DDBJ databases">
        <authorList>
            <person name="Van Vliet M D."/>
        </authorList>
    </citation>
    <scope>NUCLEOTIDE SEQUENCE [LARGE SCALE GENOMIC DNA]</scope>
    <source>
        <strain evidence="2 3">F1</strain>
    </source>
</reference>
<evidence type="ECO:0000313" key="2">
    <source>
        <dbReference type="EMBL" id="VGO12484.1"/>
    </source>
</evidence>
<sequence>MEKIRIGVSACLLGEKVRYDGQHKHDSYITGTLGQWFEFVPVCPEFELGLGVPRETMRLEGDPENPRLVTGKTRRDLTEPMLAWCSRRVKELERENLCGYIFKSKSPSSGMERVKVYPTGGGMPVNKGRGLFAHAFMQHFPLLPVEEEGRLNDPALRENFIERLFTLKRWREMLAEDDSRAGLVKFHERHKYLLMSHSIPHYRELGRIVADVKGKRLPAVQAIYHAQLMEALRLRATIKKHVNVLEHMAGYFKRQLGPDEKQELVETIASYRQAHVPLIVPVTLINHYVRKYQEPYLGQQYYLKPHPTELHLRNQVF</sequence>
<dbReference type="PANTHER" id="PTHR30087:SF0">
    <property type="entry name" value="INNER MEMBRANE PROTEIN"/>
    <property type="match status" value="1"/>
</dbReference>
<dbReference type="PANTHER" id="PTHR30087">
    <property type="entry name" value="INNER MEMBRANE PROTEIN"/>
    <property type="match status" value="1"/>
</dbReference>
<dbReference type="AlphaFoldDB" id="A0A6C2TYF2"/>
<dbReference type="PIRSF" id="PIRSF037004">
    <property type="entry name" value="UCP037004"/>
    <property type="match status" value="1"/>
</dbReference>
<keyword evidence="3" id="KW-1185">Reference proteome</keyword>
<dbReference type="Proteomes" id="UP000366872">
    <property type="component" value="Unassembled WGS sequence"/>
</dbReference>
<organism evidence="2 3">
    <name type="scientific">Pontiella desulfatans</name>
    <dbReference type="NCBI Taxonomy" id="2750659"/>
    <lineage>
        <taxon>Bacteria</taxon>
        <taxon>Pseudomonadati</taxon>
        <taxon>Kiritimatiellota</taxon>
        <taxon>Kiritimatiellia</taxon>
        <taxon>Kiritimatiellales</taxon>
        <taxon>Pontiellaceae</taxon>
        <taxon>Pontiella</taxon>
    </lineage>
</organism>
<dbReference type="Pfam" id="PF04463">
    <property type="entry name" value="2-thiour_desulf"/>
    <property type="match status" value="1"/>
</dbReference>
<dbReference type="InterPro" id="IPR007553">
    <property type="entry name" value="2-thiour_desulf"/>
</dbReference>
<dbReference type="InterPro" id="IPR017087">
    <property type="entry name" value="UCP037004"/>
</dbReference>
<evidence type="ECO:0000259" key="1">
    <source>
        <dbReference type="Pfam" id="PF08349"/>
    </source>
</evidence>
<protein>
    <recommendedName>
        <fullName evidence="1">DUF1722 domain-containing protein</fullName>
    </recommendedName>
</protein>
<accession>A0A6C2TYF2</accession>
<gene>
    <name evidence="2" type="ORF">PDESU_01037</name>
</gene>
<dbReference type="Pfam" id="PF08349">
    <property type="entry name" value="DUF1722"/>
    <property type="match status" value="1"/>
</dbReference>